<keyword evidence="3 10" id="KW-0436">Ligase</keyword>
<keyword evidence="5 10" id="KW-0067">ATP-binding</keyword>
<dbReference type="InterPro" id="IPR036754">
    <property type="entry name" value="YbaK/aa-tRNA-synt-asso_dom_sf"/>
</dbReference>
<dbReference type="CDD" id="cd00806">
    <property type="entry name" value="TrpRS_core"/>
    <property type="match status" value="1"/>
</dbReference>
<gene>
    <name evidence="12" type="primary">trpS</name>
    <name evidence="12" type="ORF">COS78_03495</name>
</gene>
<dbReference type="GO" id="GO:0006436">
    <property type="term" value="P:tryptophanyl-tRNA aminoacylation"/>
    <property type="evidence" value="ECO:0007669"/>
    <property type="project" value="UniProtKB-UniRule"/>
</dbReference>
<dbReference type="PROSITE" id="PS00178">
    <property type="entry name" value="AA_TRNA_LIGASE_I"/>
    <property type="match status" value="1"/>
</dbReference>
<reference evidence="13" key="1">
    <citation type="submission" date="2017-09" db="EMBL/GenBank/DDBJ databases">
        <title>Depth-based differentiation of microbial function through sediment-hosted aquifers and enrichment of novel symbionts in the deep terrestrial subsurface.</title>
        <authorList>
            <person name="Probst A.J."/>
            <person name="Ladd B."/>
            <person name="Jarett J.K."/>
            <person name="Geller-Mcgrath D.E."/>
            <person name="Sieber C.M.K."/>
            <person name="Emerson J.B."/>
            <person name="Anantharaman K."/>
            <person name="Thomas B.C."/>
            <person name="Malmstrom R."/>
            <person name="Stieglmeier M."/>
            <person name="Klingl A."/>
            <person name="Woyke T."/>
            <person name="Ryan C.M."/>
            <person name="Banfield J.F."/>
        </authorList>
    </citation>
    <scope>NUCLEOTIDE SEQUENCE [LARGE SCALE GENOMIC DNA]</scope>
</reference>
<comment type="catalytic activity">
    <reaction evidence="8">
        <text>tRNA(Trp) + L-tryptophan + ATP = L-tryptophyl-tRNA(Trp) + AMP + diphosphate + H(+)</text>
        <dbReference type="Rhea" id="RHEA:24080"/>
        <dbReference type="Rhea" id="RHEA-COMP:9671"/>
        <dbReference type="Rhea" id="RHEA-COMP:9705"/>
        <dbReference type="ChEBI" id="CHEBI:15378"/>
        <dbReference type="ChEBI" id="CHEBI:30616"/>
        <dbReference type="ChEBI" id="CHEBI:33019"/>
        <dbReference type="ChEBI" id="CHEBI:57912"/>
        <dbReference type="ChEBI" id="CHEBI:78442"/>
        <dbReference type="ChEBI" id="CHEBI:78535"/>
        <dbReference type="ChEBI" id="CHEBI:456215"/>
        <dbReference type="EC" id="6.1.1.2"/>
    </reaction>
</comment>
<evidence type="ECO:0000256" key="6">
    <source>
        <dbReference type="ARBA" id="ARBA00022917"/>
    </source>
</evidence>
<dbReference type="PANTHER" id="PTHR43766:SF1">
    <property type="entry name" value="TRYPTOPHAN--TRNA LIGASE, MITOCHONDRIAL"/>
    <property type="match status" value="1"/>
</dbReference>
<evidence type="ECO:0000256" key="3">
    <source>
        <dbReference type="ARBA" id="ARBA00022598"/>
    </source>
</evidence>
<dbReference type="FunFam" id="1.10.240.10:FF:000005">
    <property type="entry name" value="Tryptophan--tRNA ligase"/>
    <property type="match status" value="1"/>
</dbReference>
<evidence type="ECO:0000256" key="4">
    <source>
        <dbReference type="ARBA" id="ARBA00022741"/>
    </source>
</evidence>
<dbReference type="InterPro" id="IPR014729">
    <property type="entry name" value="Rossmann-like_a/b/a_fold"/>
</dbReference>
<keyword evidence="6 10" id="KW-0648">Protein biosynthesis</keyword>
<dbReference type="Gene3D" id="3.90.960.10">
    <property type="entry name" value="YbaK/aminoacyl-tRNA synthetase-associated domain"/>
    <property type="match status" value="1"/>
</dbReference>
<dbReference type="Gene3D" id="1.10.240.10">
    <property type="entry name" value="Tyrosyl-Transfer RNA Synthetase"/>
    <property type="match status" value="1"/>
</dbReference>
<evidence type="ECO:0000256" key="9">
    <source>
        <dbReference type="NCBIfam" id="TIGR00233"/>
    </source>
</evidence>
<evidence type="ECO:0000256" key="10">
    <source>
        <dbReference type="RuleBase" id="RU363036"/>
    </source>
</evidence>
<dbReference type="SUPFAM" id="SSF55826">
    <property type="entry name" value="YbaK/ProRS associated domain"/>
    <property type="match status" value="1"/>
</dbReference>
<comment type="similarity">
    <text evidence="1 10">Belongs to the class-I aminoacyl-tRNA synthetase family.</text>
</comment>
<dbReference type="PANTHER" id="PTHR43766">
    <property type="entry name" value="TRYPTOPHAN--TRNA LIGASE, MITOCHONDRIAL"/>
    <property type="match status" value="1"/>
</dbReference>
<dbReference type="EMBL" id="PEWA01000049">
    <property type="protein sequence ID" value="PIU73206.1"/>
    <property type="molecule type" value="Genomic_DNA"/>
</dbReference>
<evidence type="ECO:0000256" key="2">
    <source>
        <dbReference type="ARBA" id="ARBA00013161"/>
    </source>
</evidence>
<dbReference type="AlphaFoldDB" id="A0A2M7ARF7"/>
<dbReference type="NCBIfam" id="TIGR00233">
    <property type="entry name" value="trpS"/>
    <property type="match status" value="1"/>
</dbReference>
<name>A0A2M7ARF7_9BACT</name>
<sequence>MNNKIVLDYSQRLKDLNIEHSFVEHPSLTEVVDVMNFIGRPISESSATLVMKADDRYIAFIRRGDTELDIPKVKQMLGIGSLQIASPTEFTKLTGLLSGTAHFLTGLETLVDKKVLEKEYIYGGSGSLEITTKYKTEDLGKIPNSQIVDIANIKVKPIILTGDTPSGKLHIGHYVGTLENRVKLQHEYDTYILLANIHAYANDYRLAQKINENVYQVFLDNLAVGIDPNVSTIYLESGIPETLELYSYFLTMVTHARALRNPAIKDELKYKNLDPANVVMSEASVGFICYPILQAADILGFNANLVPVGEDQSPVIEQTREIARDFNKAYGDTFAIPEAMIGRVPRLVGTDGKKKMSKSGGNAILLSDDEETLKKKIQACYTDPNRIHATDTGKVEGNPVFEYHRAFNPNIEEVKDLEDRYRAGKVGDKEVKEKLFTALNTFLKPIRGKRKYYEDRPEVVKEILVEGTKRARKVVQKTLRKVKEKTGINKLIE</sequence>
<evidence type="ECO:0000313" key="12">
    <source>
        <dbReference type="EMBL" id="PIU73206.1"/>
    </source>
</evidence>
<dbReference type="GO" id="GO:0005524">
    <property type="term" value="F:ATP binding"/>
    <property type="evidence" value="ECO:0007669"/>
    <property type="project" value="UniProtKB-KW"/>
</dbReference>
<dbReference type="GO" id="GO:0002161">
    <property type="term" value="F:aminoacyl-tRNA deacylase activity"/>
    <property type="evidence" value="ECO:0007669"/>
    <property type="project" value="InterPro"/>
</dbReference>
<dbReference type="InterPro" id="IPR001412">
    <property type="entry name" value="aa-tRNA-synth_I_CS"/>
</dbReference>
<dbReference type="GO" id="GO:0005829">
    <property type="term" value="C:cytosol"/>
    <property type="evidence" value="ECO:0007669"/>
    <property type="project" value="TreeGrafter"/>
</dbReference>
<dbReference type="PRINTS" id="PR01039">
    <property type="entry name" value="TRNASYNTHTRP"/>
</dbReference>
<dbReference type="Proteomes" id="UP000231407">
    <property type="component" value="Unassembled WGS sequence"/>
</dbReference>
<dbReference type="SUPFAM" id="SSF52374">
    <property type="entry name" value="Nucleotidylyl transferase"/>
    <property type="match status" value="1"/>
</dbReference>
<dbReference type="InterPro" id="IPR002306">
    <property type="entry name" value="Trp-tRNA-ligase"/>
</dbReference>
<dbReference type="Pfam" id="PF04073">
    <property type="entry name" value="tRNA_edit"/>
    <property type="match status" value="1"/>
</dbReference>
<dbReference type="InterPro" id="IPR007214">
    <property type="entry name" value="YbaK/aa-tRNA-synth-assoc-dom"/>
</dbReference>
<dbReference type="InterPro" id="IPR050203">
    <property type="entry name" value="Trp-tRNA_synthetase"/>
</dbReference>
<protein>
    <recommendedName>
        <fullName evidence="2 9">Tryptophan--tRNA ligase</fullName>
        <ecNumber evidence="2 9">6.1.1.2</ecNumber>
    </recommendedName>
</protein>
<dbReference type="Gene3D" id="3.40.50.620">
    <property type="entry name" value="HUPs"/>
    <property type="match status" value="1"/>
</dbReference>
<evidence type="ECO:0000313" key="13">
    <source>
        <dbReference type="Proteomes" id="UP000231407"/>
    </source>
</evidence>
<evidence type="ECO:0000256" key="7">
    <source>
        <dbReference type="ARBA" id="ARBA00023146"/>
    </source>
</evidence>
<comment type="caution">
    <text evidence="12">The sequence shown here is derived from an EMBL/GenBank/DDBJ whole genome shotgun (WGS) entry which is preliminary data.</text>
</comment>
<keyword evidence="4 10" id="KW-0547">Nucleotide-binding</keyword>
<organism evidence="12 13">
    <name type="scientific">Candidatus Shapirobacteria bacterium CG06_land_8_20_14_3_00_40_12</name>
    <dbReference type="NCBI Taxonomy" id="1974881"/>
    <lineage>
        <taxon>Bacteria</taxon>
        <taxon>Candidatus Shapironibacteriota</taxon>
    </lineage>
</organism>
<dbReference type="CDD" id="cd04332">
    <property type="entry name" value="YbaK_like"/>
    <property type="match status" value="1"/>
</dbReference>
<keyword evidence="7 10" id="KW-0030">Aminoacyl-tRNA synthetase</keyword>
<accession>A0A2M7ARF7</accession>
<evidence type="ECO:0000256" key="1">
    <source>
        <dbReference type="ARBA" id="ARBA00005594"/>
    </source>
</evidence>
<proteinExistence type="inferred from homology"/>
<evidence type="ECO:0000256" key="5">
    <source>
        <dbReference type="ARBA" id="ARBA00022840"/>
    </source>
</evidence>
<dbReference type="Pfam" id="PF00579">
    <property type="entry name" value="tRNA-synt_1b"/>
    <property type="match status" value="1"/>
</dbReference>
<dbReference type="InterPro" id="IPR002305">
    <property type="entry name" value="aa-tRNA-synth_Ic"/>
</dbReference>
<dbReference type="GO" id="GO:0004830">
    <property type="term" value="F:tryptophan-tRNA ligase activity"/>
    <property type="evidence" value="ECO:0007669"/>
    <property type="project" value="UniProtKB-UniRule"/>
</dbReference>
<evidence type="ECO:0000256" key="8">
    <source>
        <dbReference type="ARBA" id="ARBA00049929"/>
    </source>
</evidence>
<feature type="domain" description="YbaK/aminoacyl-tRNA synthetase-associated" evidence="11">
    <location>
        <begin position="25"/>
        <end position="141"/>
    </location>
</feature>
<dbReference type="EC" id="6.1.1.2" evidence="2 9"/>
<evidence type="ECO:0000259" key="11">
    <source>
        <dbReference type="Pfam" id="PF04073"/>
    </source>
</evidence>